<dbReference type="AlphaFoldDB" id="A0AA38XGF8"/>
<sequence>MPQGKPYSSCDACRHSRIGCNLTFQTGNSCFNCLRKGINCTFSQSRIRLNEPNKAAASNKQRAVARALGSQRTVPAEPATDSTQAAQAVQAPAPVGNRLLGATAASREQDTLSRRQQALQLHQILWNLFTNVLEPRIGLWIGGSGCPFVESTAAPTTLISRLAITLDNETGPSNNATNLSSHDVSLETIHRDVDNGINRALTFSVYAYAVRWLSLGNAGSVENQKNLKRELSETLWIQARQQISAAMSKPTYRSILALYLFAIVPSSPLDQGSIKALCFDAALNHQNHLLSKAEIGLSNADPIAKLLAPEIYSPATQNQSYLRTDQSSSDEEVKVKADIMYWFGIILDTTRSLTRCQPSIVLPGRSGEVKVWSIIRKRTDSFEQQFRSLHGLRAPLDDSKVITILQHAFAFKILVWAAIIRVQDAVHHQVSGTTLDEALDAVRRDSNRFEEVFGPLLNLCQRDFIYLSRSTQMSYTLLNIHFQMATLILADSTPEAVVFTDADSNPYSLRLCSCRNIVNAVSLAMRTDVTSHDATRLPSLLLLDPYPDYMTGALARTGSSLFQLYAKQEISAHSVTSMFSTVIAALKILSEISHLAVEAIPVLQQKFSESGAGLMSDSQNDNFYQAAFSVASPVDENLLNAGIVAELEQQASNPALVDDTVVHNESNMLLSNFLTDDLGFVDFDFLSREWTLDECFSEPQ</sequence>
<dbReference type="Gene3D" id="4.10.240.10">
    <property type="entry name" value="Zn(2)-C6 fungal-type DNA-binding domain"/>
    <property type="match status" value="1"/>
</dbReference>
<evidence type="ECO:0000313" key="7">
    <source>
        <dbReference type="EMBL" id="KAJ9612974.1"/>
    </source>
</evidence>
<dbReference type="GO" id="GO:0008270">
    <property type="term" value="F:zinc ion binding"/>
    <property type="evidence" value="ECO:0007669"/>
    <property type="project" value="InterPro"/>
</dbReference>
<protein>
    <recommendedName>
        <fullName evidence="6">Zn(2)-C6 fungal-type domain-containing protein</fullName>
    </recommendedName>
</protein>
<reference evidence="7" key="1">
    <citation type="submission" date="2022-10" db="EMBL/GenBank/DDBJ databases">
        <title>Culturing micro-colonial fungi from biological soil crusts in the Mojave desert and describing Neophaeococcomyces mojavensis, and introducing the new genera and species Taxawa tesnikishii.</title>
        <authorList>
            <person name="Kurbessoian T."/>
            <person name="Stajich J.E."/>
        </authorList>
    </citation>
    <scope>NUCLEOTIDE SEQUENCE</scope>
    <source>
        <strain evidence="7">TK_41</strain>
    </source>
</reference>
<dbReference type="PROSITE" id="PS00463">
    <property type="entry name" value="ZN2_CY6_FUNGAL_1"/>
    <property type="match status" value="1"/>
</dbReference>
<dbReference type="GO" id="GO:0000981">
    <property type="term" value="F:DNA-binding transcription factor activity, RNA polymerase II-specific"/>
    <property type="evidence" value="ECO:0007669"/>
    <property type="project" value="InterPro"/>
</dbReference>
<name>A0AA38XGF8_9EURO</name>
<evidence type="ECO:0000256" key="4">
    <source>
        <dbReference type="ARBA" id="ARBA00023242"/>
    </source>
</evidence>
<accession>A0AA38XGF8</accession>
<dbReference type="Proteomes" id="UP001172673">
    <property type="component" value="Unassembled WGS sequence"/>
</dbReference>
<evidence type="ECO:0000313" key="8">
    <source>
        <dbReference type="Proteomes" id="UP001172673"/>
    </source>
</evidence>
<dbReference type="PROSITE" id="PS50048">
    <property type="entry name" value="ZN2_CY6_FUNGAL_2"/>
    <property type="match status" value="1"/>
</dbReference>
<dbReference type="InterPro" id="IPR036864">
    <property type="entry name" value="Zn2-C6_fun-type_DNA-bd_sf"/>
</dbReference>
<evidence type="ECO:0000256" key="2">
    <source>
        <dbReference type="ARBA" id="ARBA00023125"/>
    </source>
</evidence>
<keyword evidence="4" id="KW-0539">Nucleus</keyword>
<evidence type="ECO:0000256" key="5">
    <source>
        <dbReference type="SAM" id="MobiDB-lite"/>
    </source>
</evidence>
<dbReference type="CDD" id="cd00067">
    <property type="entry name" value="GAL4"/>
    <property type="match status" value="1"/>
</dbReference>
<keyword evidence="1" id="KW-0805">Transcription regulation</keyword>
<organism evidence="7 8">
    <name type="scientific">Cladophialophora chaetospira</name>
    <dbReference type="NCBI Taxonomy" id="386627"/>
    <lineage>
        <taxon>Eukaryota</taxon>
        <taxon>Fungi</taxon>
        <taxon>Dikarya</taxon>
        <taxon>Ascomycota</taxon>
        <taxon>Pezizomycotina</taxon>
        <taxon>Eurotiomycetes</taxon>
        <taxon>Chaetothyriomycetidae</taxon>
        <taxon>Chaetothyriales</taxon>
        <taxon>Herpotrichiellaceae</taxon>
        <taxon>Cladophialophora</taxon>
    </lineage>
</organism>
<dbReference type="GO" id="GO:0003677">
    <property type="term" value="F:DNA binding"/>
    <property type="evidence" value="ECO:0007669"/>
    <property type="project" value="UniProtKB-KW"/>
</dbReference>
<dbReference type="EMBL" id="JAPDRK010000004">
    <property type="protein sequence ID" value="KAJ9612974.1"/>
    <property type="molecule type" value="Genomic_DNA"/>
</dbReference>
<dbReference type="SUPFAM" id="SSF57701">
    <property type="entry name" value="Zn2/Cys6 DNA-binding domain"/>
    <property type="match status" value="1"/>
</dbReference>
<comment type="caution">
    <text evidence="7">The sequence shown here is derived from an EMBL/GenBank/DDBJ whole genome shotgun (WGS) entry which is preliminary data.</text>
</comment>
<keyword evidence="2" id="KW-0238">DNA-binding</keyword>
<evidence type="ECO:0000256" key="1">
    <source>
        <dbReference type="ARBA" id="ARBA00023015"/>
    </source>
</evidence>
<feature type="domain" description="Zn(2)-C6 fungal-type" evidence="6">
    <location>
        <begin position="9"/>
        <end position="42"/>
    </location>
</feature>
<evidence type="ECO:0000256" key="3">
    <source>
        <dbReference type="ARBA" id="ARBA00023163"/>
    </source>
</evidence>
<dbReference type="SMART" id="SM00066">
    <property type="entry name" value="GAL4"/>
    <property type="match status" value="1"/>
</dbReference>
<evidence type="ECO:0000259" key="6">
    <source>
        <dbReference type="PROSITE" id="PS50048"/>
    </source>
</evidence>
<keyword evidence="8" id="KW-1185">Reference proteome</keyword>
<dbReference type="InterPro" id="IPR001138">
    <property type="entry name" value="Zn2Cys6_DnaBD"/>
</dbReference>
<keyword evidence="3" id="KW-0804">Transcription</keyword>
<gene>
    <name evidence="7" type="ORF">H2200_002915</name>
</gene>
<dbReference type="Pfam" id="PF00172">
    <property type="entry name" value="Zn_clus"/>
    <property type="match status" value="1"/>
</dbReference>
<feature type="region of interest" description="Disordered" evidence="5">
    <location>
        <begin position="66"/>
        <end position="92"/>
    </location>
</feature>
<proteinExistence type="predicted"/>